<accession>A0A5C2I3S5</accession>
<dbReference type="PANTHER" id="PTHR42800:SF1">
    <property type="entry name" value="EXOINULINASE INUD (AFU_ORTHOLOGUE AFUA_5G00480)"/>
    <property type="match status" value="1"/>
</dbReference>
<feature type="domain" description="Glycosyl hydrolase family 32 C-terminal" evidence="7">
    <location>
        <begin position="409"/>
        <end position="533"/>
    </location>
</feature>
<keyword evidence="2 4" id="KW-0378">Hydrolase</keyword>
<evidence type="ECO:0000256" key="5">
    <source>
        <dbReference type="SAM" id="SignalP"/>
    </source>
</evidence>
<dbReference type="PROSITE" id="PS00609">
    <property type="entry name" value="GLYCOSYL_HYDROL_F32"/>
    <property type="match status" value="1"/>
</dbReference>
<protein>
    <submittedName>
        <fullName evidence="8">Exolevanase</fullName>
        <ecNumber evidence="8">3.2.1.65</ecNumber>
    </submittedName>
</protein>
<dbReference type="Gene3D" id="2.115.10.20">
    <property type="entry name" value="Glycosyl hydrolase domain, family 43"/>
    <property type="match status" value="1"/>
</dbReference>
<dbReference type="InterPro" id="IPR023296">
    <property type="entry name" value="Glyco_hydro_beta-prop_sf"/>
</dbReference>
<sequence length="540" mass="59280">MWNIFQTCLRSPRRSSGVARRRSGLLAFALLMAASPALRAQDAATPHWRPALHFSPARHWMNDPNGPLLLNGVYHLFFQYNPDGMVWGHTSWGHATSTDLVHWNEESVAIPARPGEDIFSGTVVLDRDNRSGLGSKATPPLLAFYTSVYYNNPAHPDGTQAQSIAYSVDGGHTWRAHAGNPILTLQPDSRQFRDPSVFWYPDGRCWVMATVVGDAQVVKLYRSTDLLHWSFLSDFQPSGYRKPGMLWEMPLLLPLPLDGNPHAMKWVMIVSVNPWSIAGGSGVQYFVGRFDGTTFTPDALPAPGSDPSRYLWLDHGADQYAMARFANTGDGNPLLIGWMSNWDYASDVPTSPWRGQMTLPVEVALKTVEGRPALVQAPPRLYDDMVRKSGVRSYPDRILKAGERLPQPFGGDVLDIHLTIRRGDARRAGIVVRGSADGTIGTSIGYDFVDQMLTLDRGHSGNVGFSPRFSLAHIAHLAAPDGTLSLHLVIDRNSVELFANDGVLRMTDLVFPPAGSDRVSLFAEGGSATFGAMRVAVPGK</sequence>
<dbReference type="SMART" id="SM00640">
    <property type="entry name" value="Glyco_32"/>
    <property type="match status" value="1"/>
</dbReference>
<dbReference type="InterPro" id="IPR001362">
    <property type="entry name" value="Glyco_hydro_32"/>
</dbReference>
<evidence type="ECO:0000256" key="3">
    <source>
        <dbReference type="ARBA" id="ARBA00023295"/>
    </source>
</evidence>
<evidence type="ECO:0000256" key="2">
    <source>
        <dbReference type="ARBA" id="ARBA00022801"/>
    </source>
</evidence>
<dbReference type="CDD" id="cd18622">
    <property type="entry name" value="GH32_Inu-like"/>
    <property type="match status" value="1"/>
</dbReference>
<name>A0A5C2I3S5_9PROT</name>
<keyword evidence="5" id="KW-0732">Signal</keyword>
<evidence type="ECO:0000259" key="6">
    <source>
        <dbReference type="Pfam" id="PF00251"/>
    </source>
</evidence>
<dbReference type="EMBL" id="MK780800">
    <property type="protein sequence ID" value="QEP49754.1"/>
    <property type="molecule type" value="Genomic_DNA"/>
</dbReference>
<comment type="similarity">
    <text evidence="1 4">Belongs to the glycosyl hydrolase 32 family.</text>
</comment>
<feature type="signal peptide" evidence="5">
    <location>
        <begin position="1"/>
        <end position="40"/>
    </location>
</feature>
<reference evidence="8" key="1">
    <citation type="submission" date="2019-04" db="EMBL/GenBank/DDBJ databases">
        <authorList>
            <person name="Jakob F."/>
            <person name="Hernandez L."/>
            <person name="Estrada-de los santos P."/>
        </authorList>
    </citation>
    <scope>NUCLEOTIDE SEQUENCE</scope>
    <source>
        <strain evidence="8">CFN-Cf75</strain>
    </source>
</reference>
<dbReference type="Gene3D" id="2.60.120.560">
    <property type="entry name" value="Exo-inulinase, domain 1"/>
    <property type="match status" value="1"/>
</dbReference>
<dbReference type="AlphaFoldDB" id="A0A5C2I3S5"/>
<dbReference type="InterPro" id="IPR018053">
    <property type="entry name" value="Glyco_hydro_32_AS"/>
</dbReference>
<evidence type="ECO:0000259" key="7">
    <source>
        <dbReference type="Pfam" id="PF08244"/>
    </source>
</evidence>
<feature type="domain" description="Glycosyl hydrolase family 32 N-terminal" evidence="6">
    <location>
        <begin position="53"/>
        <end position="378"/>
    </location>
</feature>
<organism evidence="8">
    <name type="scientific">Gluconacetobacter johannae</name>
    <dbReference type="NCBI Taxonomy" id="112140"/>
    <lineage>
        <taxon>Bacteria</taxon>
        <taxon>Pseudomonadati</taxon>
        <taxon>Pseudomonadota</taxon>
        <taxon>Alphaproteobacteria</taxon>
        <taxon>Acetobacterales</taxon>
        <taxon>Acetobacteraceae</taxon>
        <taxon>Gluconacetobacter</taxon>
    </lineage>
</organism>
<dbReference type="GO" id="GO:0005987">
    <property type="term" value="P:sucrose catabolic process"/>
    <property type="evidence" value="ECO:0007669"/>
    <property type="project" value="TreeGrafter"/>
</dbReference>
<dbReference type="EC" id="3.2.1.65" evidence="8"/>
<feature type="chain" id="PRO_5022701738" evidence="5">
    <location>
        <begin position="41"/>
        <end position="540"/>
    </location>
</feature>
<dbReference type="GO" id="GO:0004575">
    <property type="term" value="F:sucrose alpha-glucosidase activity"/>
    <property type="evidence" value="ECO:0007669"/>
    <property type="project" value="TreeGrafter"/>
</dbReference>
<evidence type="ECO:0000256" key="4">
    <source>
        <dbReference type="RuleBase" id="RU362110"/>
    </source>
</evidence>
<keyword evidence="3 4" id="KW-0326">Glycosidase</keyword>
<evidence type="ECO:0000256" key="1">
    <source>
        <dbReference type="ARBA" id="ARBA00009902"/>
    </source>
</evidence>
<dbReference type="Pfam" id="PF08244">
    <property type="entry name" value="Glyco_hydro_32C"/>
    <property type="match status" value="1"/>
</dbReference>
<dbReference type="InterPro" id="IPR013148">
    <property type="entry name" value="Glyco_hydro_32_N"/>
</dbReference>
<evidence type="ECO:0000313" key="8">
    <source>
        <dbReference type="EMBL" id="QEP49754.1"/>
    </source>
</evidence>
<dbReference type="InterPro" id="IPR013189">
    <property type="entry name" value="Glyco_hydro_32_C"/>
</dbReference>
<dbReference type="GO" id="GO:0005737">
    <property type="term" value="C:cytoplasm"/>
    <property type="evidence" value="ECO:0007669"/>
    <property type="project" value="TreeGrafter"/>
</dbReference>
<dbReference type="GO" id="GO:0031219">
    <property type="term" value="F:levanase activity"/>
    <property type="evidence" value="ECO:0007669"/>
    <property type="project" value="UniProtKB-EC"/>
</dbReference>
<proteinExistence type="inferred from homology"/>
<dbReference type="SUPFAM" id="SSF75005">
    <property type="entry name" value="Arabinanase/levansucrase/invertase"/>
    <property type="match status" value="1"/>
</dbReference>
<dbReference type="InterPro" id="IPR013320">
    <property type="entry name" value="ConA-like_dom_sf"/>
</dbReference>
<dbReference type="SUPFAM" id="SSF49899">
    <property type="entry name" value="Concanavalin A-like lectins/glucanases"/>
    <property type="match status" value="1"/>
</dbReference>
<dbReference type="Pfam" id="PF00251">
    <property type="entry name" value="Glyco_hydro_32N"/>
    <property type="match status" value="1"/>
</dbReference>
<dbReference type="PANTHER" id="PTHR42800">
    <property type="entry name" value="EXOINULINASE INUD (AFU_ORTHOLOGUE AFUA_5G00480)"/>
    <property type="match status" value="1"/>
</dbReference>